<dbReference type="Proteomes" id="UP000298030">
    <property type="component" value="Unassembled WGS sequence"/>
</dbReference>
<dbReference type="Pfam" id="PF01545">
    <property type="entry name" value="Cation_efflux"/>
    <property type="match status" value="1"/>
</dbReference>
<keyword evidence="5 6" id="KW-0472">Membrane</keyword>
<evidence type="ECO:0000256" key="2">
    <source>
        <dbReference type="ARBA" id="ARBA00022448"/>
    </source>
</evidence>
<organism evidence="8 9">
    <name type="scientific">Coprinellus micaceus</name>
    <name type="common">Glistening ink-cap mushroom</name>
    <name type="synonym">Coprinus micaceus</name>
    <dbReference type="NCBI Taxonomy" id="71717"/>
    <lineage>
        <taxon>Eukaryota</taxon>
        <taxon>Fungi</taxon>
        <taxon>Dikarya</taxon>
        <taxon>Basidiomycota</taxon>
        <taxon>Agaricomycotina</taxon>
        <taxon>Agaricomycetes</taxon>
        <taxon>Agaricomycetidae</taxon>
        <taxon>Agaricales</taxon>
        <taxon>Agaricineae</taxon>
        <taxon>Psathyrellaceae</taxon>
        <taxon>Coprinellus</taxon>
    </lineage>
</organism>
<evidence type="ECO:0000256" key="5">
    <source>
        <dbReference type="ARBA" id="ARBA00023136"/>
    </source>
</evidence>
<dbReference type="AlphaFoldDB" id="A0A4Y7RJQ2"/>
<evidence type="ECO:0000256" key="1">
    <source>
        <dbReference type="ARBA" id="ARBA00004141"/>
    </source>
</evidence>
<name>A0A4Y7RJQ2_COPMI</name>
<evidence type="ECO:0000313" key="9">
    <source>
        <dbReference type="Proteomes" id="UP000298030"/>
    </source>
</evidence>
<evidence type="ECO:0000259" key="7">
    <source>
        <dbReference type="Pfam" id="PF01545"/>
    </source>
</evidence>
<dbReference type="InterPro" id="IPR036837">
    <property type="entry name" value="Cation_efflux_CTD_sf"/>
</dbReference>
<dbReference type="GO" id="GO:0098771">
    <property type="term" value="P:inorganic ion homeostasis"/>
    <property type="evidence" value="ECO:0007669"/>
    <property type="project" value="UniProtKB-ARBA"/>
</dbReference>
<dbReference type="OrthoDB" id="78296at2759"/>
<keyword evidence="9" id="KW-1185">Reference proteome</keyword>
<dbReference type="PANTHER" id="PTHR43840">
    <property type="entry name" value="MITOCHONDRIAL METAL TRANSPORTER 1-RELATED"/>
    <property type="match status" value="1"/>
</dbReference>
<dbReference type="InterPro" id="IPR058533">
    <property type="entry name" value="Cation_efflux_TM"/>
</dbReference>
<evidence type="ECO:0000256" key="6">
    <source>
        <dbReference type="SAM" id="Phobius"/>
    </source>
</evidence>
<feature type="transmembrane region" description="Helical" evidence="6">
    <location>
        <begin position="20"/>
        <end position="43"/>
    </location>
</feature>
<protein>
    <recommendedName>
        <fullName evidence="7">Cation efflux protein transmembrane domain-containing protein</fullName>
    </recommendedName>
</protein>
<dbReference type="Gene3D" id="1.20.1510.10">
    <property type="entry name" value="Cation efflux protein transmembrane domain"/>
    <property type="match status" value="1"/>
</dbReference>
<dbReference type="InterPro" id="IPR050291">
    <property type="entry name" value="CDF_Transporter"/>
</dbReference>
<dbReference type="SUPFAM" id="SSF161111">
    <property type="entry name" value="Cation efflux protein transmembrane domain-like"/>
    <property type="match status" value="1"/>
</dbReference>
<dbReference type="PANTHER" id="PTHR43840:SF12">
    <property type="entry name" value="CATION DIFFUSION FACILITATOR 1 (AFU_ORTHOLOGUE AFUA_1G14440)"/>
    <property type="match status" value="1"/>
</dbReference>
<sequence length="218" mass="24511">VSLDTNKWPVGGARLQTIGNVVYGFLMGTVNLIVVVQSIQNLITKEGDELKKFHLPSIIVVAISLVASSSSPDAFSIRSQSSQVQLLWEDHRNDLFINSFGILMSTGGSKLKWWLDPLGAIVVLSWSRTVYEQFGLLAGRSAPHEFLQLLIYKVATFSDDIQKVDTVRAYHSGPDYFVEIDIVMDEDTPSPRHTMCFVHVDYEFTHYPEHRKVQKAAI</sequence>
<dbReference type="InterPro" id="IPR027469">
    <property type="entry name" value="Cation_efflux_TMD_sf"/>
</dbReference>
<keyword evidence="4 6" id="KW-1133">Transmembrane helix</keyword>
<dbReference type="GO" id="GO:0008324">
    <property type="term" value="F:monoatomic cation transmembrane transporter activity"/>
    <property type="evidence" value="ECO:0007669"/>
    <property type="project" value="InterPro"/>
</dbReference>
<keyword evidence="2" id="KW-0813">Transport</keyword>
<keyword evidence="3 6" id="KW-0812">Transmembrane</keyword>
<dbReference type="SUPFAM" id="SSF160240">
    <property type="entry name" value="Cation efflux protein cytoplasmic domain-like"/>
    <property type="match status" value="1"/>
</dbReference>
<dbReference type="EMBL" id="QPFP01000535">
    <property type="protein sequence ID" value="TEB08902.1"/>
    <property type="molecule type" value="Genomic_DNA"/>
</dbReference>
<proteinExistence type="predicted"/>
<accession>A0A4Y7RJQ2</accession>
<feature type="domain" description="Cation efflux protein transmembrane" evidence="7">
    <location>
        <begin position="6"/>
        <end position="123"/>
    </location>
</feature>
<feature type="non-terminal residue" evidence="8">
    <location>
        <position position="1"/>
    </location>
</feature>
<comment type="caution">
    <text evidence="8">The sequence shown here is derived from an EMBL/GenBank/DDBJ whole genome shotgun (WGS) entry which is preliminary data.</text>
</comment>
<evidence type="ECO:0000313" key="8">
    <source>
        <dbReference type="EMBL" id="TEB08902.1"/>
    </source>
</evidence>
<dbReference type="GO" id="GO:0030003">
    <property type="term" value="P:intracellular monoatomic cation homeostasis"/>
    <property type="evidence" value="ECO:0007669"/>
    <property type="project" value="UniProtKB-ARBA"/>
</dbReference>
<comment type="subcellular location">
    <subcellularLocation>
        <location evidence="1">Membrane</location>
        <topology evidence="1">Multi-pass membrane protein</topology>
    </subcellularLocation>
</comment>
<evidence type="ECO:0000256" key="3">
    <source>
        <dbReference type="ARBA" id="ARBA00022692"/>
    </source>
</evidence>
<reference evidence="8 9" key="1">
    <citation type="journal article" date="2019" name="Nat. Ecol. Evol.">
        <title>Megaphylogeny resolves global patterns of mushroom evolution.</title>
        <authorList>
            <person name="Varga T."/>
            <person name="Krizsan K."/>
            <person name="Foldi C."/>
            <person name="Dima B."/>
            <person name="Sanchez-Garcia M."/>
            <person name="Sanchez-Ramirez S."/>
            <person name="Szollosi G.J."/>
            <person name="Szarkandi J.G."/>
            <person name="Papp V."/>
            <person name="Albert L."/>
            <person name="Andreopoulos W."/>
            <person name="Angelini C."/>
            <person name="Antonin V."/>
            <person name="Barry K.W."/>
            <person name="Bougher N.L."/>
            <person name="Buchanan P."/>
            <person name="Buyck B."/>
            <person name="Bense V."/>
            <person name="Catcheside P."/>
            <person name="Chovatia M."/>
            <person name="Cooper J."/>
            <person name="Damon W."/>
            <person name="Desjardin D."/>
            <person name="Finy P."/>
            <person name="Geml J."/>
            <person name="Haridas S."/>
            <person name="Hughes K."/>
            <person name="Justo A."/>
            <person name="Karasinski D."/>
            <person name="Kautmanova I."/>
            <person name="Kiss B."/>
            <person name="Kocsube S."/>
            <person name="Kotiranta H."/>
            <person name="LaButti K.M."/>
            <person name="Lechner B.E."/>
            <person name="Liimatainen K."/>
            <person name="Lipzen A."/>
            <person name="Lukacs Z."/>
            <person name="Mihaltcheva S."/>
            <person name="Morgado L.N."/>
            <person name="Niskanen T."/>
            <person name="Noordeloos M.E."/>
            <person name="Ohm R.A."/>
            <person name="Ortiz-Santana B."/>
            <person name="Ovrebo C."/>
            <person name="Racz N."/>
            <person name="Riley R."/>
            <person name="Savchenko A."/>
            <person name="Shiryaev A."/>
            <person name="Soop K."/>
            <person name="Spirin V."/>
            <person name="Szebenyi C."/>
            <person name="Tomsovsky M."/>
            <person name="Tulloss R.E."/>
            <person name="Uehling J."/>
            <person name="Grigoriev I.V."/>
            <person name="Vagvolgyi C."/>
            <person name="Papp T."/>
            <person name="Martin F.M."/>
            <person name="Miettinen O."/>
            <person name="Hibbett D.S."/>
            <person name="Nagy L.G."/>
        </authorList>
    </citation>
    <scope>NUCLEOTIDE SEQUENCE [LARGE SCALE GENOMIC DNA]</scope>
    <source>
        <strain evidence="8 9">FP101781</strain>
    </source>
</reference>
<dbReference type="GO" id="GO:0016020">
    <property type="term" value="C:membrane"/>
    <property type="evidence" value="ECO:0007669"/>
    <property type="project" value="UniProtKB-SubCell"/>
</dbReference>
<gene>
    <name evidence="8" type="ORF">FA13DRAFT_1806877</name>
</gene>
<dbReference type="STRING" id="71717.A0A4Y7RJQ2"/>
<evidence type="ECO:0000256" key="4">
    <source>
        <dbReference type="ARBA" id="ARBA00022989"/>
    </source>
</evidence>